<dbReference type="InterPro" id="IPR016134">
    <property type="entry name" value="Dockerin_dom"/>
</dbReference>
<dbReference type="GO" id="GO:0000272">
    <property type="term" value="P:polysaccharide catabolic process"/>
    <property type="evidence" value="ECO:0007669"/>
    <property type="project" value="InterPro"/>
</dbReference>
<dbReference type="InterPro" id="IPR036439">
    <property type="entry name" value="Dockerin_dom_sf"/>
</dbReference>
<evidence type="ECO:0000256" key="2">
    <source>
        <dbReference type="SAM" id="Phobius"/>
    </source>
</evidence>
<keyword evidence="2" id="KW-0472">Membrane</keyword>
<keyword evidence="2" id="KW-0812">Transmembrane</keyword>
<feature type="compositionally biased region" description="Polar residues" evidence="1">
    <location>
        <begin position="119"/>
        <end position="136"/>
    </location>
</feature>
<dbReference type="RefSeq" id="WP_037297917.1">
    <property type="nucleotide sequence ID" value="NZ_ATAX01000016.1"/>
</dbReference>
<feature type="region of interest" description="Disordered" evidence="1">
    <location>
        <begin position="600"/>
        <end position="627"/>
    </location>
</feature>
<dbReference type="PATRIC" id="fig|1341157.4.peg.1116"/>
<feature type="compositionally biased region" description="Polar residues" evidence="1">
    <location>
        <begin position="151"/>
        <end position="165"/>
    </location>
</feature>
<feature type="transmembrane region" description="Helical" evidence="2">
    <location>
        <begin position="44"/>
        <end position="63"/>
    </location>
</feature>
<evidence type="ECO:0000256" key="1">
    <source>
        <dbReference type="SAM" id="MobiDB-lite"/>
    </source>
</evidence>
<dbReference type="EMBL" id="ATAX01000016">
    <property type="protein sequence ID" value="EWM54445.1"/>
    <property type="molecule type" value="Genomic_DNA"/>
</dbReference>
<feature type="region of interest" description="Disordered" evidence="1">
    <location>
        <begin position="119"/>
        <end position="176"/>
    </location>
</feature>
<evidence type="ECO:0000313" key="5">
    <source>
        <dbReference type="Proteomes" id="UP000019365"/>
    </source>
</evidence>
<dbReference type="Pfam" id="PF00404">
    <property type="entry name" value="Dockerin_1"/>
    <property type="match status" value="1"/>
</dbReference>
<sequence length="687" mass="76185">MNKKLKKEIENSFRFPQTKHKYEFLMRADVASAEDKKRKRSVPVYFRAAAAAAACIFAVGLWANLDRSDKISGNDFRGETTAATDTEATTVEPQHITTTALSDGLTAVTTARASETAAYTTNKTADKTGSTVNGQKASPALEAPGPASADRTVQGSRTATNEPCITTTTASSSDKSSDMKNISAFLSAITVSMTSLSSAPYADYAIDPARYSHLADHIEALEKDERVTDLNRDGVFDLTDCYLLSRYIEPGNSSGANGVSDEGSSYIAENADYNNNGRIDEDDRWILSDYYLLNNKISRKDIDPKTYDPDYVHGSVVVENPENTSSGYIFASELYKYADALLATYYLVEERIDNNDIDLDVDGNGIVNINDLTYLIIYGNNHGAYYIRINGTVVEEIRPNVISIPENIRSKCEAVFATDIYGEFRNNRFYSDTLSFIADYFILHMPMFPEYYDNSYYEDIIPYASEYCIGDQLDGCTKRLGLDPNYNRLLSFNAATFEKEFKNYYEGVLKGKEPVPDVNRDGVADHQDYLLSDSYLADIILDKNEKTTSLPSEIWDNITGSCDFNHNGISGDLYDIMTIQMYIIYTESDGTAESVSAKTKYSHSNISRRNNNNSKNNTETERSGDANCDGKVDLADALLIIQAITQPDKFQLSAQGRYNADVDDTGDGVTIQDAVAIQLKLLNGLIK</sequence>
<evidence type="ECO:0000313" key="4">
    <source>
        <dbReference type="EMBL" id="EWM54445.1"/>
    </source>
</evidence>
<dbReference type="SUPFAM" id="SSF63446">
    <property type="entry name" value="Type I dockerin domain"/>
    <property type="match status" value="2"/>
</dbReference>
<dbReference type="AlphaFoldDB" id="W7V073"/>
<dbReference type="InterPro" id="IPR018247">
    <property type="entry name" value="EF_Hand_1_Ca_BS"/>
</dbReference>
<gene>
    <name evidence="4" type="ORF">RF007C_12615</name>
</gene>
<feature type="domain" description="Dockerin" evidence="3">
    <location>
        <begin position="619"/>
        <end position="687"/>
    </location>
</feature>
<organism evidence="4 5">
    <name type="scientific">Ruminococcus flavefaciens 007c</name>
    <dbReference type="NCBI Taxonomy" id="1341157"/>
    <lineage>
        <taxon>Bacteria</taxon>
        <taxon>Bacillati</taxon>
        <taxon>Bacillota</taxon>
        <taxon>Clostridia</taxon>
        <taxon>Eubacteriales</taxon>
        <taxon>Oscillospiraceae</taxon>
        <taxon>Ruminococcus</taxon>
    </lineage>
</organism>
<keyword evidence="5" id="KW-1185">Reference proteome</keyword>
<dbReference type="Proteomes" id="UP000019365">
    <property type="component" value="Unassembled WGS sequence"/>
</dbReference>
<feature type="compositionally biased region" description="Basic and acidic residues" evidence="1">
    <location>
        <begin position="618"/>
        <end position="627"/>
    </location>
</feature>
<dbReference type="GO" id="GO:0004553">
    <property type="term" value="F:hydrolase activity, hydrolyzing O-glycosyl compounds"/>
    <property type="evidence" value="ECO:0007669"/>
    <property type="project" value="InterPro"/>
</dbReference>
<name>W7V073_RUMFL</name>
<dbReference type="PROSITE" id="PS00018">
    <property type="entry name" value="EF_HAND_1"/>
    <property type="match status" value="1"/>
</dbReference>
<dbReference type="InterPro" id="IPR002105">
    <property type="entry name" value="Dockerin_1_rpt"/>
</dbReference>
<reference evidence="4 5" key="1">
    <citation type="journal article" date="2014" name="PLoS ONE">
        <title>Rumen cellulosomics: divergent fiber-degrading strategies revealed by comparative genome-wide analysis of six ruminococcal strains.</title>
        <authorList>
            <person name="Dassa B."/>
            <person name="Borovok I."/>
            <person name="Ruimy-Israeli V."/>
            <person name="Lamed R."/>
            <person name="Flint H.J."/>
            <person name="Duncan S.H."/>
            <person name="Henrissat B."/>
            <person name="Coutinho P."/>
            <person name="Morrison M."/>
            <person name="Mosoni P."/>
            <person name="Yeoman C.J."/>
            <person name="White B.A."/>
            <person name="Bayer E.A."/>
        </authorList>
    </citation>
    <scope>NUCLEOTIDE SEQUENCE [LARGE SCALE GENOMIC DNA]</scope>
    <source>
        <strain evidence="4 5">007c</strain>
    </source>
</reference>
<keyword evidence="2" id="KW-1133">Transmembrane helix</keyword>
<dbReference type="Gene3D" id="1.10.1330.10">
    <property type="entry name" value="Dockerin domain"/>
    <property type="match status" value="2"/>
</dbReference>
<accession>W7V073</accession>
<evidence type="ECO:0000259" key="3">
    <source>
        <dbReference type="PROSITE" id="PS51766"/>
    </source>
</evidence>
<dbReference type="CDD" id="cd14256">
    <property type="entry name" value="Dockerin_I"/>
    <property type="match status" value="1"/>
</dbReference>
<dbReference type="eggNOG" id="COG4124">
    <property type="taxonomic scope" value="Bacteria"/>
</dbReference>
<feature type="compositionally biased region" description="Low complexity" evidence="1">
    <location>
        <begin position="602"/>
        <end position="617"/>
    </location>
</feature>
<dbReference type="OrthoDB" id="1814885at2"/>
<proteinExistence type="predicted"/>
<dbReference type="PROSITE" id="PS51766">
    <property type="entry name" value="DOCKERIN"/>
    <property type="match status" value="1"/>
</dbReference>
<protein>
    <recommendedName>
        <fullName evidence="3">Dockerin domain-containing protein</fullName>
    </recommendedName>
</protein>
<comment type="caution">
    <text evidence="4">The sequence shown here is derived from an EMBL/GenBank/DDBJ whole genome shotgun (WGS) entry which is preliminary data.</text>
</comment>